<keyword evidence="7 11" id="KW-1133">Transmembrane helix</keyword>
<dbReference type="HAMAP" id="MF_01393">
    <property type="entry name" value="ATP_synth_a_bact"/>
    <property type="match status" value="1"/>
</dbReference>
<dbReference type="Proteomes" id="UP000178086">
    <property type="component" value="Unassembled WGS sequence"/>
</dbReference>
<feature type="transmembrane region" description="Helical" evidence="11">
    <location>
        <begin position="62"/>
        <end position="81"/>
    </location>
</feature>
<evidence type="ECO:0000313" key="13">
    <source>
        <dbReference type="EMBL" id="OFW31859.1"/>
    </source>
</evidence>
<evidence type="ECO:0000256" key="6">
    <source>
        <dbReference type="ARBA" id="ARBA00022781"/>
    </source>
</evidence>
<keyword evidence="5 11" id="KW-0812">Transmembrane</keyword>
<dbReference type="NCBIfam" id="TIGR01131">
    <property type="entry name" value="ATP_synt_6_or_A"/>
    <property type="match status" value="1"/>
</dbReference>
<feature type="transmembrane region" description="Helical" evidence="11">
    <location>
        <begin position="213"/>
        <end position="238"/>
    </location>
</feature>
<dbReference type="GO" id="GO:0045259">
    <property type="term" value="C:proton-transporting ATP synthase complex"/>
    <property type="evidence" value="ECO:0007669"/>
    <property type="project" value="UniProtKB-KW"/>
</dbReference>
<dbReference type="Pfam" id="PF00119">
    <property type="entry name" value="ATP-synt_A"/>
    <property type="match status" value="1"/>
</dbReference>
<keyword evidence="9 11" id="KW-0472">Membrane</keyword>
<reference evidence="13 14" key="1">
    <citation type="journal article" date="2016" name="Nat. Commun.">
        <title>Thousands of microbial genomes shed light on interconnected biogeochemical processes in an aquifer system.</title>
        <authorList>
            <person name="Anantharaman K."/>
            <person name="Brown C.T."/>
            <person name="Hug L.A."/>
            <person name="Sharon I."/>
            <person name="Castelle C.J."/>
            <person name="Probst A.J."/>
            <person name="Thomas B.C."/>
            <person name="Singh A."/>
            <person name="Wilkins M.J."/>
            <person name="Karaoz U."/>
            <person name="Brodie E.L."/>
            <person name="Williams K.H."/>
            <person name="Hubbard S.S."/>
            <person name="Banfield J.F."/>
        </authorList>
    </citation>
    <scope>NUCLEOTIDE SEQUENCE [LARGE SCALE GENOMIC DNA]</scope>
</reference>
<dbReference type="InterPro" id="IPR000568">
    <property type="entry name" value="ATP_synth_F0_asu"/>
</dbReference>
<evidence type="ECO:0000256" key="12">
    <source>
        <dbReference type="RuleBase" id="RU000483"/>
    </source>
</evidence>
<proteinExistence type="inferred from homology"/>
<comment type="function">
    <text evidence="11 12">Key component of the proton channel; it plays a direct role in the translocation of protons across the membrane.</text>
</comment>
<evidence type="ECO:0000256" key="4">
    <source>
        <dbReference type="ARBA" id="ARBA00022547"/>
    </source>
</evidence>
<feature type="transmembrane region" description="Helical" evidence="11">
    <location>
        <begin position="244"/>
        <end position="268"/>
    </location>
</feature>
<dbReference type="Gene3D" id="1.20.120.220">
    <property type="entry name" value="ATP synthase, F0 complex, subunit A"/>
    <property type="match status" value="1"/>
</dbReference>
<feature type="transmembrane region" description="Helical" evidence="11">
    <location>
        <begin position="182"/>
        <end position="201"/>
    </location>
</feature>
<keyword evidence="6 11" id="KW-0375">Hydrogen ion transport</keyword>
<dbReference type="PRINTS" id="PR00123">
    <property type="entry name" value="ATPASEA"/>
</dbReference>
<evidence type="ECO:0000256" key="11">
    <source>
        <dbReference type="HAMAP-Rule" id="MF_01393"/>
    </source>
</evidence>
<sequence>MSVEQAAAGAAEHGAEGGGSVMTHLLEEFSLSTEHAFKFFGIPLPHGPGMHFFGIDFSINKAVVVVWLATFLTIGLVYYTGRGGGLVAKGRLRNAIEALVQFIKLDIVDPNIGHEEGKKWLPYIGGLFFLILFGNLLGLIPGSNSPTGNINMTATLAIIVFLTFVIMGMVKQGPFGYIKNLAPHGLPTWLYFILYPIEIVSQLAKPLSLALRLFANLLAGHIVIGALLGLIILFGSVIVAPFPFAFAIIMYAFEIFVAFIQAYIFAILSSLYIGAAMHPDH</sequence>
<dbReference type="InterPro" id="IPR045083">
    <property type="entry name" value="ATP_synth_F0_asu_bact/mt"/>
</dbReference>
<evidence type="ECO:0000256" key="1">
    <source>
        <dbReference type="ARBA" id="ARBA00004141"/>
    </source>
</evidence>
<dbReference type="PANTHER" id="PTHR11410:SF0">
    <property type="entry name" value="ATP SYNTHASE SUBUNIT A"/>
    <property type="match status" value="1"/>
</dbReference>
<dbReference type="PROSITE" id="PS00449">
    <property type="entry name" value="ATPASE_A"/>
    <property type="match status" value="1"/>
</dbReference>
<dbReference type="InterPro" id="IPR023011">
    <property type="entry name" value="ATP_synth_F0_asu_AS"/>
</dbReference>
<dbReference type="GO" id="GO:0046933">
    <property type="term" value="F:proton-transporting ATP synthase activity, rotational mechanism"/>
    <property type="evidence" value="ECO:0007669"/>
    <property type="project" value="UniProtKB-UniRule"/>
</dbReference>
<protein>
    <recommendedName>
        <fullName evidence="11 12">ATP synthase subunit a</fullName>
    </recommendedName>
    <alternativeName>
        <fullName evidence="11">ATP synthase F0 sector subunit a</fullName>
    </alternativeName>
    <alternativeName>
        <fullName evidence="11">F-ATPase subunit 6</fullName>
    </alternativeName>
</protein>
<evidence type="ECO:0000256" key="9">
    <source>
        <dbReference type="ARBA" id="ARBA00023136"/>
    </source>
</evidence>
<comment type="subcellular location">
    <subcellularLocation>
        <location evidence="11 12">Cell membrane</location>
        <topology evidence="11 12">Multi-pass membrane protein</topology>
    </subcellularLocation>
    <subcellularLocation>
        <location evidence="1">Membrane</location>
        <topology evidence="1">Multi-pass membrane protein</topology>
    </subcellularLocation>
</comment>
<evidence type="ECO:0000256" key="2">
    <source>
        <dbReference type="ARBA" id="ARBA00006810"/>
    </source>
</evidence>
<dbReference type="AlphaFoldDB" id="A0A1F2UFM9"/>
<organism evidence="13 14">
    <name type="scientific">Candidatus Aquicultor primus</name>
    <dbReference type="NCBI Taxonomy" id="1797195"/>
    <lineage>
        <taxon>Bacteria</taxon>
        <taxon>Bacillati</taxon>
        <taxon>Actinomycetota</taxon>
        <taxon>Candidatus Aquicultoria</taxon>
        <taxon>Candidatus Aquicultorales</taxon>
        <taxon>Candidatus Aquicultoraceae</taxon>
        <taxon>Candidatus Aquicultor</taxon>
    </lineage>
</organism>
<feature type="transmembrane region" description="Helical" evidence="11">
    <location>
        <begin position="152"/>
        <end position="170"/>
    </location>
</feature>
<keyword evidence="8 11" id="KW-0406">Ion transport</keyword>
<dbReference type="GO" id="GO:0005886">
    <property type="term" value="C:plasma membrane"/>
    <property type="evidence" value="ECO:0007669"/>
    <property type="project" value="UniProtKB-SubCell"/>
</dbReference>
<evidence type="ECO:0000256" key="10">
    <source>
        <dbReference type="ARBA" id="ARBA00023310"/>
    </source>
</evidence>
<evidence type="ECO:0000256" key="7">
    <source>
        <dbReference type="ARBA" id="ARBA00022989"/>
    </source>
</evidence>
<name>A0A1F2UFM9_9ACTN</name>
<evidence type="ECO:0000256" key="8">
    <source>
        <dbReference type="ARBA" id="ARBA00023065"/>
    </source>
</evidence>
<dbReference type="SUPFAM" id="SSF81336">
    <property type="entry name" value="F1F0 ATP synthase subunit A"/>
    <property type="match status" value="1"/>
</dbReference>
<feature type="transmembrane region" description="Helical" evidence="11">
    <location>
        <begin position="120"/>
        <end position="140"/>
    </location>
</feature>
<keyword evidence="11" id="KW-1003">Cell membrane</keyword>
<comment type="caution">
    <text evidence="13">The sequence shown here is derived from an EMBL/GenBank/DDBJ whole genome shotgun (WGS) entry which is preliminary data.</text>
</comment>
<keyword evidence="3 11" id="KW-0813">Transport</keyword>
<keyword evidence="10 11" id="KW-0066">ATP synthesis</keyword>
<evidence type="ECO:0000313" key="14">
    <source>
        <dbReference type="Proteomes" id="UP000178086"/>
    </source>
</evidence>
<comment type="similarity">
    <text evidence="2 11 12">Belongs to the ATPase A chain family.</text>
</comment>
<evidence type="ECO:0000256" key="3">
    <source>
        <dbReference type="ARBA" id="ARBA00022448"/>
    </source>
</evidence>
<dbReference type="CDD" id="cd00310">
    <property type="entry name" value="ATP-synt_Fo_a_6"/>
    <property type="match status" value="1"/>
</dbReference>
<dbReference type="EMBL" id="MELI01000110">
    <property type="protein sequence ID" value="OFW31859.1"/>
    <property type="molecule type" value="Genomic_DNA"/>
</dbReference>
<accession>A0A1F2UFM9</accession>
<keyword evidence="4 11" id="KW-0138">CF(0)</keyword>
<dbReference type="InterPro" id="IPR035908">
    <property type="entry name" value="F0_ATP_A_sf"/>
</dbReference>
<dbReference type="PANTHER" id="PTHR11410">
    <property type="entry name" value="ATP SYNTHASE SUBUNIT A"/>
    <property type="match status" value="1"/>
</dbReference>
<gene>
    <name evidence="11" type="primary">atpB</name>
    <name evidence="13" type="ORF">A2074_06665</name>
</gene>
<evidence type="ECO:0000256" key="5">
    <source>
        <dbReference type="ARBA" id="ARBA00022692"/>
    </source>
</evidence>